<reference evidence="2 3" key="1">
    <citation type="submission" date="2018-01" db="EMBL/GenBank/DDBJ databases">
        <title>Genomic Encyclopedia of Type Strains, Phase III (KMG-III): the genomes of soil and plant-associated and newly described type strains.</title>
        <authorList>
            <person name="Whitman W."/>
        </authorList>
    </citation>
    <scope>NUCLEOTIDE SEQUENCE [LARGE SCALE GENOMIC DNA]</scope>
    <source>
        <strain evidence="2 3">HKI456</strain>
    </source>
</reference>
<dbReference type="RefSeq" id="WP_104078344.1">
    <property type="nucleotide sequence ID" value="NZ_CP062179.1"/>
</dbReference>
<organism evidence="2 3">
    <name type="scientific">Mycetohabitans endofungorum</name>
    <dbReference type="NCBI Taxonomy" id="417203"/>
    <lineage>
        <taxon>Bacteria</taxon>
        <taxon>Pseudomonadati</taxon>
        <taxon>Pseudomonadota</taxon>
        <taxon>Betaproteobacteria</taxon>
        <taxon>Burkholderiales</taxon>
        <taxon>Burkholderiaceae</taxon>
        <taxon>Mycetohabitans</taxon>
    </lineage>
</organism>
<comment type="caution">
    <text evidence="2">The sequence shown here is derived from an EMBL/GenBank/DDBJ whole genome shotgun (WGS) entry which is preliminary data.</text>
</comment>
<dbReference type="EMBL" id="PRDW01000016">
    <property type="protein sequence ID" value="PPB81967.1"/>
    <property type="molecule type" value="Genomic_DNA"/>
</dbReference>
<keyword evidence="3" id="KW-1185">Reference proteome</keyword>
<dbReference type="PROSITE" id="PS50181">
    <property type="entry name" value="FBOX"/>
    <property type="match status" value="1"/>
</dbReference>
<name>A0A2P5K7P0_9BURK</name>
<dbReference type="AlphaFoldDB" id="A0A2P5K7P0"/>
<evidence type="ECO:0000313" key="3">
    <source>
        <dbReference type="Proteomes" id="UP000243096"/>
    </source>
</evidence>
<sequence length="452" mass="51259">MEFDLNTALNDSPAYVCTLASVPSSTASSPPPQLARAAWANPRVKQPTTYQDLPTEVIARIGDYVPIQDVIPFSTVNRRTYHAMQTRRLVHSYWQRAQQAVSRESVNQLLNEMDGTLANPAQHAEPLDALRQRLRALPEGDRADVFKRVFAAAQRIPQDGVQIQKALLLMHRDFAYDRVWTELFDFAYALVEQRKPGQDNVWPELALGLSNFSIHTPDTPHFAQRYYALLARLPSLSVAEQEQIIPTMCRLLLKFSQSDPRVPQLHTLLQDYALRLPPPHQGSSAGALGSYIWFLPEAEQPVRYAQVRDWALSLPDDQWAVALRHLPAGLDGLPTRQQEQELALLERHLARVPAAQRVSAALGLLRCVSLMNDTLAQRVWQQGLSLLKGADEATLWKVLNELRVHWVLSELNNRQWKVAMNEITRFMETNQFSAPAQARIRNGIPWFKSVPD</sequence>
<proteinExistence type="predicted"/>
<dbReference type="OrthoDB" id="9125788at2"/>
<evidence type="ECO:0000259" key="1">
    <source>
        <dbReference type="PROSITE" id="PS50181"/>
    </source>
</evidence>
<accession>A0A2P5K7P0</accession>
<evidence type="ECO:0000313" key="2">
    <source>
        <dbReference type="EMBL" id="PPB81967.1"/>
    </source>
</evidence>
<protein>
    <recommendedName>
        <fullName evidence="1">F-box domain-containing protein</fullName>
    </recommendedName>
</protein>
<gene>
    <name evidence="2" type="ORF">B0O95_11626</name>
</gene>
<feature type="domain" description="F-box" evidence="1">
    <location>
        <begin position="47"/>
        <end position="97"/>
    </location>
</feature>
<dbReference type="Proteomes" id="UP000243096">
    <property type="component" value="Unassembled WGS sequence"/>
</dbReference>
<dbReference type="InterPro" id="IPR001810">
    <property type="entry name" value="F-box_dom"/>
</dbReference>